<dbReference type="EMBL" id="VNIM01000162">
    <property type="protein sequence ID" value="TVV69879.1"/>
    <property type="molecule type" value="Genomic_DNA"/>
</dbReference>
<evidence type="ECO:0000313" key="1">
    <source>
        <dbReference type="EMBL" id="TVV69879.1"/>
    </source>
</evidence>
<dbReference type="Pfam" id="PF17963">
    <property type="entry name" value="Big_9"/>
    <property type="match status" value="1"/>
</dbReference>
<comment type="caution">
    <text evidence="1">The sequence shown here is derived from an EMBL/GenBank/DDBJ whole genome shotgun (WGS) entry which is preliminary data.</text>
</comment>
<evidence type="ECO:0008006" key="3">
    <source>
        <dbReference type="Google" id="ProtNLM"/>
    </source>
</evidence>
<dbReference type="RefSeq" id="WP_145155837.1">
    <property type="nucleotide sequence ID" value="NZ_VNIM01000162.1"/>
</dbReference>
<dbReference type="Proteomes" id="UP000318681">
    <property type="component" value="Unassembled WGS sequence"/>
</dbReference>
<gene>
    <name evidence="1" type="ORF">FOY91_20545</name>
</gene>
<protein>
    <recommendedName>
        <fullName evidence="3">Tandem-95 repeat protein</fullName>
    </recommendedName>
</protein>
<evidence type="ECO:0000313" key="2">
    <source>
        <dbReference type="Proteomes" id="UP000318681"/>
    </source>
</evidence>
<sequence>MIVKNAQVGSEVFLQNDFLSLGINAYGGLGSTKYAPDGIQVNTANQTRSVGLFADLDGFGQGKETTLRDGVLRGVAVEGFNIGYKTDGKTVVHSNQMLDGLMEIDGKQTTRANAKAAEANWQGSTTEKLAVDQTLTLVEGAKYVRVEVKLTNNSGSAMTDLRYMRTVDPDHGPTMATENKIVQQGAGAGLVTASVKGGTPYFFYANDPRAVVSTYGFINEDPYAAAAYGTPQRVGYSVTADQSINITFGVGTLPPGKSTVVTFYMGITDDLTKTVAQINGSAVVEVPDVPVVVLVPHATDDLVTGMSGSTVKGNVLANDTDPAGRDLAATLKSGPANGTLKLNAEGSFTYTANKGFVGTDSFTYAATVDGKSDVATVKIVTTAAPPAAPGLPDSATLQRAGTLNGSASTSDVLTGTKLENSFFFDIEAASGNDQIIGFGSNDVFVTKGALKDSNGDGLIQFAKGTVTLDVQKDSVAIEGVKALRLIGTDDAGLTVYADASVRPVGAVEGRLGDDRMSGDSPDRKVNKFFADTALGLDLGHDTIANFGTRDILVTTTSLANVKVGNTVSLADGVIKLGGSGSLDLGSLDISGTGGSAIAALEFDGSVTRGDTTYFVYSHVGSAAGLDTLGM</sequence>
<reference evidence="1 2" key="1">
    <citation type="submission" date="2019-07" db="EMBL/GenBank/DDBJ databases">
        <title>Sphingomonas solaris sp. nov., isolated from a solar panel from Boston, Massachusetts.</title>
        <authorList>
            <person name="Tanner K."/>
            <person name="Pascual J."/>
            <person name="Mancuso C."/>
            <person name="Pereto J."/>
            <person name="Khalil A."/>
            <person name="Vilanova C."/>
        </authorList>
    </citation>
    <scope>NUCLEOTIDE SEQUENCE [LARGE SCALE GENOMIC DNA]</scope>
    <source>
        <strain evidence="1 2">R4DWN</strain>
    </source>
</reference>
<dbReference type="AlphaFoldDB" id="A0A558QRY4"/>
<accession>A0A558QRY4</accession>
<dbReference type="OrthoDB" id="7520414at2"/>
<name>A0A558QRY4_9SPHN</name>
<proteinExistence type="predicted"/>
<organism evidence="1 2">
    <name type="scientific">Alterirhizorhabdus solaris</name>
    <dbReference type="NCBI Taxonomy" id="2529389"/>
    <lineage>
        <taxon>Bacteria</taxon>
        <taxon>Pseudomonadati</taxon>
        <taxon>Pseudomonadota</taxon>
        <taxon>Alphaproteobacteria</taxon>
        <taxon>Sphingomonadales</taxon>
        <taxon>Rhizorhabdaceae</taxon>
        <taxon>Alterirhizorhabdus</taxon>
    </lineage>
</organism>
<dbReference type="Gene3D" id="2.60.40.3440">
    <property type="match status" value="1"/>
</dbReference>
<keyword evidence="2" id="KW-1185">Reference proteome</keyword>